<evidence type="ECO:0000256" key="4">
    <source>
        <dbReference type="ARBA" id="ARBA00023136"/>
    </source>
</evidence>
<feature type="domain" description="Major facilitator superfamily (MFS) profile" evidence="7">
    <location>
        <begin position="22"/>
        <end position="414"/>
    </location>
</feature>
<proteinExistence type="predicted"/>
<feature type="transmembrane region" description="Helical" evidence="6">
    <location>
        <begin position="146"/>
        <end position="166"/>
    </location>
</feature>
<keyword evidence="3 6" id="KW-1133">Transmembrane helix</keyword>
<comment type="subcellular location">
    <subcellularLocation>
        <location evidence="1">Cell membrane</location>
        <topology evidence="1">Multi-pass membrane protein</topology>
    </subcellularLocation>
</comment>
<keyword evidence="9" id="KW-1185">Reference proteome</keyword>
<sequence>MFMADKETVDKASGMKHYAGLAVFSSAVGHALDGLDLMILGFAMSGIMASFNIDKTTASTLTTITLAGAFLGGLVFGRMADKYGRIRVLTYSVIFFGVFTLFSAFAPNFFLMALFRFLAGVGIGAEFGIGMAIAAEASSPANRAKATSGVGLGFQVGVLLASLLSAPILTAFGWRGLFAIGIVPAIVAIFIRVFVPEPPLYLKHRQTAKEHGSIRQLFSTPERVRFSIAIIILCTVQNCGYFGIMTWLPSYLNTELNLSLTSTGIWTAVTVLGMMLGISVFGFLADHLGRRPAFWIFQIGAAIMVVIYSQLKDPTALLIGGFFMGMFANGMIGGYGALISELFPTELRATAQTALYNTGRFIAAVWARLLSRPSPPATASASRWRPSRPSISSRSSRCSSSPKRRASRSSKRYA</sequence>
<feature type="transmembrane region" description="Helical" evidence="6">
    <location>
        <begin position="224"/>
        <end position="244"/>
    </location>
</feature>
<evidence type="ECO:0000256" key="5">
    <source>
        <dbReference type="SAM" id="MobiDB-lite"/>
    </source>
</evidence>
<organism evidence="8 9">
    <name type="scientific">Bifidobacterium cebidarum</name>
    <dbReference type="NCBI Taxonomy" id="2650773"/>
    <lineage>
        <taxon>Bacteria</taxon>
        <taxon>Bacillati</taxon>
        <taxon>Actinomycetota</taxon>
        <taxon>Actinomycetes</taxon>
        <taxon>Bifidobacteriales</taxon>
        <taxon>Bifidobacteriaceae</taxon>
        <taxon>Bifidobacterium</taxon>
    </lineage>
</organism>
<feature type="transmembrane region" description="Helical" evidence="6">
    <location>
        <begin position="317"/>
        <end position="338"/>
    </location>
</feature>
<evidence type="ECO:0000256" key="3">
    <source>
        <dbReference type="ARBA" id="ARBA00022989"/>
    </source>
</evidence>
<feature type="transmembrane region" description="Helical" evidence="6">
    <location>
        <begin position="56"/>
        <end position="76"/>
    </location>
</feature>
<reference evidence="8 9" key="1">
    <citation type="submission" date="2019-09" db="EMBL/GenBank/DDBJ databases">
        <title>Characterization of the phylogenetic diversity of two novel species belonging to the genus Bifidobacterium: Bifidobacterium cebidarum sp. nov. and Bifidobacterium leontopitheci sp. nov.</title>
        <authorList>
            <person name="Lugli G.A."/>
            <person name="Duranti S."/>
            <person name="Milani C."/>
            <person name="Turroni F."/>
            <person name="Ventura M."/>
        </authorList>
    </citation>
    <scope>NUCLEOTIDE SEQUENCE [LARGE SCALE GENOMIC DNA]</scope>
    <source>
        <strain evidence="8 9">LMG 31469</strain>
    </source>
</reference>
<name>A0A6I1GFK4_9BIFI</name>
<dbReference type="Proteomes" id="UP000468413">
    <property type="component" value="Unassembled WGS sequence"/>
</dbReference>
<keyword evidence="4 6" id="KW-0472">Membrane</keyword>
<feature type="transmembrane region" description="Helical" evidence="6">
    <location>
        <begin position="113"/>
        <end position="134"/>
    </location>
</feature>
<keyword evidence="2 6" id="KW-0812">Transmembrane</keyword>
<dbReference type="GO" id="GO:0005886">
    <property type="term" value="C:plasma membrane"/>
    <property type="evidence" value="ECO:0007669"/>
    <property type="project" value="UniProtKB-SubCell"/>
</dbReference>
<comment type="caution">
    <text evidence="8">The sequence shown here is derived from an EMBL/GenBank/DDBJ whole genome shotgun (WGS) entry which is preliminary data.</text>
</comment>
<feature type="region of interest" description="Disordered" evidence="5">
    <location>
        <begin position="373"/>
        <end position="414"/>
    </location>
</feature>
<dbReference type="AlphaFoldDB" id="A0A6I1GFK4"/>
<dbReference type="InterPro" id="IPR020846">
    <property type="entry name" value="MFS_dom"/>
</dbReference>
<gene>
    <name evidence="8" type="ORF">F7D08_1048</name>
</gene>
<feature type="transmembrane region" description="Helical" evidence="6">
    <location>
        <begin position="21"/>
        <end position="44"/>
    </location>
</feature>
<evidence type="ECO:0000256" key="1">
    <source>
        <dbReference type="ARBA" id="ARBA00004651"/>
    </source>
</evidence>
<feature type="transmembrane region" description="Helical" evidence="6">
    <location>
        <begin position="88"/>
        <end position="107"/>
    </location>
</feature>
<evidence type="ECO:0000313" key="8">
    <source>
        <dbReference type="EMBL" id="KAB7788307.1"/>
    </source>
</evidence>
<evidence type="ECO:0000256" key="6">
    <source>
        <dbReference type="SAM" id="Phobius"/>
    </source>
</evidence>
<feature type="compositionally biased region" description="Basic residues" evidence="5">
    <location>
        <begin position="402"/>
        <end position="414"/>
    </location>
</feature>
<feature type="compositionally biased region" description="Low complexity" evidence="5">
    <location>
        <begin position="377"/>
        <end position="401"/>
    </location>
</feature>
<protein>
    <submittedName>
        <fullName evidence="8">MFS transporter</fullName>
    </submittedName>
</protein>
<dbReference type="InterPro" id="IPR005829">
    <property type="entry name" value="Sugar_transporter_CS"/>
</dbReference>
<dbReference type="Pfam" id="PF07690">
    <property type="entry name" value="MFS_1"/>
    <property type="match status" value="1"/>
</dbReference>
<feature type="transmembrane region" description="Helical" evidence="6">
    <location>
        <begin position="264"/>
        <end position="285"/>
    </location>
</feature>
<dbReference type="InterPro" id="IPR036259">
    <property type="entry name" value="MFS_trans_sf"/>
</dbReference>
<evidence type="ECO:0000313" key="9">
    <source>
        <dbReference type="Proteomes" id="UP000468413"/>
    </source>
</evidence>
<dbReference type="PANTHER" id="PTHR23508">
    <property type="entry name" value="CARBOXYLIC ACID TRANSPORTER PROTEIN HOMOLOG"/>
    <property type="match status" value="1"/>
</dbReference>
<dbReference type="PROSITE" id="PS00217">
    <property type="entry name" value="SUGAR_TRANSPORT_2"/>
    <property type="match status" value="1"/>
</dbReference>
<dbReference type="GO" id="GO:0046943">
    <property type="term" value="F:carboxylic acid transmembrane transporter activity"/>
    <property type="evidence" value="ECO:0007669"/>
    <property type="project" value="TreeGrafter"/>
</dbReference>
<dbReference type="SUPFAM" id="SSF103473">
    <property type="entry name" value="MFS general substrate transporter"/>
    <property type="match status" value="1"/>
</dbReference>
<evidence type="ECO:0000256" key="2">
    <source>
        <dbReference type="ARBA" id="ARBA00022692"/>
    </source>
</evidence>
<evidence type="ECO:0000259" key="7">
    <source>
        <dbReference type="PROSITE" id="PS50850"/>
    </source>
</evidence>
<dbReference type="Gene3D" id="1.20.1250.20">
    <property type="entry name" value="MFS general substrate transporter like domains"/>
    <property type="match status" value="2"/>
</dbReference>
<dbReference type="PROSITE" id="PS50850">
    <property type="entry name" value="MFS"/>
    <property type="match status" value="1"/>
</dbReference>
<accession>A0A6I1GFK4</accession>
<dbReference type="InterPro" id="IPR011701">
    <property type="entry name" value="MFS"/>
</dbReference>
<feature type="transmembrane region" description="Helical" evidence="6">
    <location>
        <begin position="172"/>
        <end position="195"/>
    </location>
</feature>
<dbReference type="PANTHER" id="PTHR23508:SF10">
    <property type="entry name" value="CARBOXYLIC ACID TRANSPORTER PROTEIN HOMOLOG"/>
    <property type="match status" value="1"/>
</dbReference>
<dbReference type="EMBL" id="WBVS01000004">
    <property type="protein sequence ID" value="KAB7788307.1"/>
    <property type="molecule type" value="Genomic_DNA"/>
</dbReference>
<feature type="transmembrane region" description="Helical" evidence="6">
    <location>
        <begin position="292"/>
        <end position="311"/>
    </location>
</feature>